<sequence>MVRHRELAHITAALVDKEAELEAQTRQIKALEAQLEEARQALAHAQGIVDYNLADLASIRASTSWRLMAPIRRLGRVFGR</sequence>
<feature type="coiled-coil region" evidence="1">
    <location>
        <begin position="7"/>
        <end position="48"/>
    </location>
</feature>
<dbReference type="Proteomes" id="UP000181897">
    <property type="component" value="Chromosome"/>
</dbReference>
<accession>A0A1J0WLS2</accession>
<dbReference type="STRING" id="1917485.BOO69_18140"/>
<proteinExistence type="predicted"/>
<dbReference type="OrthoDB" id="7726779at2"/>
<dbReference type="RefSeq" id="WP_071973467.1">
    <property type="nucleotide sequence ID" value="NZ_CP018076.1"/>
</dbReference>
<reference evidence="2 3" key="1">
    <citation type="submission" date="2016-11" db="EMBL/GenBank/DDBJ databases">
        <title>Complete genome sequence of Sulfitobacter sp. AM1-D1, a toxic bacteria associated with marine dinoflagellate Alexandrium minutum in East China Sea.</title>
        <authorList>
            <person name="Yang Q."/>
            <person name="Zhang X."/>
            <person name="Tian X."/>
        </authorList>
    </citation>
    <scope>NUCLEOTIDE SEQUENCE [LARGE SCALE GENOMIC DNA]</scope>
    <source>
        <strain evidence="2 3">AM1-D1</strain>
    </source>
</reference>
<keyword evidence="1" id="KW-0175">Coiled coil</keyword>
<evidence type="ECO:0000313" key="3">
    <source>
        <dbReference type="Proteomes" id="UP000181897"/>
    </source>
</evidence>
<evidence type="ECO:0000256" key="1">
    <source>
        <dbReference type="SAM" id="Coils"/>
    </source>
</evidence>
<dbReference type="KEGG" id="suam:BOO69_18140"/>
<dbReference type="EMBL" id="CP018076">
    <property type="protein sequence ID" value="APE45120.1"/>
    <property type="molecule type" value="Genomic_DNA"/>
</dbReference>
<keyword evidence="3" id="KW-1185">Reference proteome</keyword>
<name>A0A1J0WLS2_9RHOB</name>
<gene>
    <name evidence="2" type="ORF">BOO69_18140</name>
</gene>
<protein>
    <submittedName>
        <fullName evidence="2">Uncharacterized protein</fullName>
    </submittedName>
</protein>
<evidence type="ECO:0000313" key="2">
    <source>
        <dbReference type="EMBL" id="APE45120.1"/>
    </source>
</evidence>
<dbReference type="AlphaFoldDB" id="A0A1J0WLS2"/>
<organism evidence="2 3">
    <name type="scientific">Sulfitobacter alexandrii</name>
    <dbReference type="NCBI Taxonomy" id="1917485"/>
    <lineage>
        <taxon>Bacteria</taxon>
        <taxon>Pseudomonadati</taxon>
        <taxon>Pseudomonadota</taxon>
        <taxon>Alphaproteobacteria</taxon>
        <taxon>Rhodobacterales</taxon>
        <taxon>Roseobacteraceae</taxon>
        <taxon>Sulfitobacter</taxon>
    </lineage>
</organism>